<evidence type="ECO:0000313" key="2">
    <source>
        <dbReference type="EMBL" id="KAL3279549.1"/>
    </source>
</evidence>
<gene>
    <name evidence="2" type="ORF">HHI36_017056</name>
</gene>
<dbReference type="AlphaFoldDB" id="A0ABD2NLQ5"/>
<proteinExistence type="predicted"/>
<dbReference type="EMBL" id="JABFTP020000124">
    <property type="protein sequence ID" value="KAL3279549.1"/>
    <property type="molecule type" value="Genomic_DNA"/>
</dbReference>
<evidence type="ECO:0000313" key="3">
    <source>
        <dbReference type="Proteomes" id="UP001516400"/>
    </source>
</evidence>
<sequence>MTEKKSSLCWLVETNKTKLSSDKLLRVRRSQGNMEETSNRKKINRKTDKKRYNKERIQISSSDDDLKGNARKINLKLEKYYAVFYDDGWFTGRNVQVGEYFKLKFLK</sequence>
<organism evidence="2 3">
    <name type="scientific">Cryptolaemus montrouzieri</name>
    <dbReference type="NCBI Taxonomy" id="559131"/>
    <lineage>
        <taxon>Eukaryota</taxon>
        <taxon>Metazoa</taxon>
        <taxon>Ecdysozoa</taxon>
        <taxon>Arthropoda</taxon>
        <taxon>Hexapoda</taxon>
        <taxon>Insecta</taxon>
        <taxon>Pterygota</taxon>
        <taxon>Neoptera</taxon>
        <taxon>Endopterygota</taxon>
        <taxon>Coleoptera</taxon>
        <taxon>Polyphaga</taxon>
        <taxon>Cucujiformia</taxon>
        <taxon>Coccinelloidea</taxon>
        <taxon>Coccinellidae</taxon>
        <taxon>Scymninae</taxon>
        <taxon>Scymnini</taxon>
        <taxon>Cryptolaemus</taxon>
    </lineage>
</organism>
<name>A0ABD2NLQ5_9CUCU</name>
<dbReference type="Proteomes" id="UP001516400">
    <property type="component" value="Unassembled WGS sequence"/>
</dbReference>
<reference evidence="2 3" key="1">
    <citation type="journal article" date="2021" name="BMC Biol.">
        <title>Horizontally acquired antibacterial genes associated with adaptive radiation of ladybird beetles.</title>
        <authorList>
            <person name="Li H.S."/>
            <person name="Tang X.F."/>
            <person name="Huang Y.H."/>
            <person name="Xu Z.Y."/>
            <person name="Chen M.L."/>
            <person name="Du X.Y."/>
            <person name="Qiu B.Y."/>
            <person name="Chen P.T."/>
            <person name="Zhang W."/>
            <person name="Slipinski A."/>
            <person name="Escalona H.E."/>
            <person name="Waterhouse R.M."/>
            <person name="Zwick A."/>
            <person name="Pang H."/>
        </authorList>
    </citation>
    <scope>NUCLEOTIDE SEQUENCE [LARGE SCALE GENOMIC DNA]</scope>
    <source>
        <strain evidence="2">SYSU2018</strain>
    </source>
</reference>
<protein>
    <submittedName>
        <fullName evidence="2">Uncharacterized protein</fullName>
    </submittedName>
</protein>
<keyword evidence="3" id="KW-1185">Reference proteome</keyword>
<evidence type="ECO:0000256" key="1">
    <source>
        <dbReference type="SAM" id="MobiDB-lite"/>
    </source>
</evidence>
<feature type="compositionally biased region" description="Basic residues" evidence="1">
    <location>
        <begin position="40"/>
        <end position="52"/>
    </location>
</feature>
<accession>A0ABD2NLQ5</accession>
<feature type="region of interest" description="Disordered" evidence="1">
    <location>
        <begin position="30"/>
        <end position="52"/>
    </location>
</feature>
<comment type="caution">
    <text evidence="2">The sequence shown here is derived from an EMBL/GenBank/DDBJ whole genome shotgun (WGS) entry which is preliminary data.</text>
</comment>